<dbReference type="Proteomes" id="UP000317036">
    <property type="component" value="Unassembled WGS sequence"/>
</dbReference>
<reference evidence="2 3" key="1">
    <citation type="submission" date="2019-07" db="EMBL/GenBank/DDBJ databases">
        <authorList>
            <person name="Kim J."/>
        </authorList>
    </citation>
    <scope>NUCLEOTIDE SEQUENCE [LARGE SCALE GENOMIC DNA]</scope>
    <source>
        <strain evidence="2 3">JC52</strain>
    </source>
</reference>
<feature type="transmembrane region" description="Helical" evidence="1">
    <location>
        <begin position="224"/>
        <end position="246"/>
    </location>
</feature>
<name>A0A559K9H4_9BACL</name>
<feature type="transmembrane region" description="Helical" evidence="1">
    <location>
        <begin position="127"/>
        <end position="148"/>
    </location>
</feature>
<feature type="transmembrane region" description="Helical" evidence="1">
    <location>
        <begin position="347"/>
        <end position="365"/>
    </location>
</feature>
<evidence type="ECO:0000313" key="3">
    <source>
        <dbReference type="Proteomes" id="UP000317036"/>
    </source>
</evidence>
<feature type="transmembrane region" description="Helical" evidence="1">
    <location>
        <begin position="51"/>
        <end position="77"/>
    </location>
</feature>
<protein>
    <submittedName>
        <fullName evidence="2">Sporulation protein</fullName>
    </submittedName>
</protein>
<organism evidence="2 3">
    <name type="scientific">Paenibacillus cremeus</name>
    <dbReference type="NCBI Taxonomy" id="2163881"/>
    <lineage>
        <taxon>Bacteria</taxon>
        <taxon>Bacillati</taxon>
        <taxon>Bacillota</taxon>
        <taxon>Bacilli</taxon>
        <taxon>Bacillales</taxon>
        <taxon>Paenibacillaceae</taxon>
        <taxon>Paenibacillus</taxon>
    </lineage>
</organism>
<gene>
    <name evidence="2" type="ORF">FPZ49_17130</name>
</gene>
<keyword evidence="1" id="KW-0472">Membrane</keyword>
<feature type="transmembrane region" description="Helical" evidence="1">
    <location>
        <begin position="405"/>
        <end position="427"/>
    </location>
</feature>
<keyword evidence="1" id="KW-0812">Transmembrane</keyword>
<dbReference type="AlphaFoldDB" id="A0A559K9H4"/>
<feature type="transmembrane region" description="Helical" evidence="1">
    <location>
        <begin position="154"/>
        <end position="171"/>
    </location>
</feature>
<comment type="caution">
    <text evidence="2">The sequence shown here is derived from an EMBL/GenBank/DDBJ whole genome shotgun (WGS) entry which is preliminary data.</text>
</comment>
<dbReference type="EMBL" id="VNJI01000020">
    <property type="protein sequence ID" value="TVY08774.1"/>
    <property type="molecule type" value="Genomic_DNA"/>
</dbReference>
<dbReference type="OrthoDB" id="1645614at2"/>
<evidence type="ECO:0000256" key="1">
    <source>
        <dbReference type="SAM" id="Phobius"/>
    </source>
</evidence>
<feature type="transmembrane region" description="Helical" evidence="1">
    <location>
        <begin position="307"/>
        <end position="326"/>
    </location>
</feature>
<keyword evidence="3" id="KW-1185">Reference proteome</keyword>
<accession>A0A559K9H4</accession>
<sequence>MQLRQALFSPRLATLLLGGSALGLVAGIILFPDRAFQASLQGLHLWWKLVFPALLPFLIITELLRGLGVLHGLGGLFEPLMRALFRLPGIGGWVLSLGYTSGTPAGAAAVGELRRDGTLTRDEGERLLSASHVLSPVFIIGVVGTGFLQNPTSGLALAIIHYVSGFVLMLLHRFGIGLGAKSAVPAKQVLPDPPNGPARASWLAHSFHSMRRAKSRDGRTFGKLLGDAVIASIQQLFIIGGCIMMFSVMLQILSHLQFGTIAASIGALLGMNPTDASSLFTAMLTGLLEPNLGAFAMAQLAQPLSDTLPFSGQYALLSLFLAWGGLSTHAQVKSLTASTDLRFSRFLVSRVHHGGIAFVLTILSWTPLTSWLSREIEQPVFAGRPALSTGWFNDQSSLWSMVSPMLLQFGVILLLLLLLSIFTASLFKSKRRIG</sequence>
<feature type="transmembrane region" description="Helical" evidence="1">
    <location>
        <begin position="12"/>
        <end position="31"/>
    </location>
</feature>
<proteinExistence type="predicted"/>
<keyword evidence="1" id="KW-1133">Transmembrane helix</keyword>
<evidence type="ECO:0000313" key="2">
    <source>
        <dbReference type="EMBL" id="TVY08774.1"/>
    </source>
</evidence>
<dbReference type="RefSeq" id="WP_144849027.1">
    <property type="nucleotide sequence ID" value="NZ_VNJI01000020.1"/>
</dbReference>